<accession>Q2G659</accession>
<organism evidence="1 2">
    <name type="scientific">Novosphingobium aromaticivorans (strain ATCC 700278 / DSM 12444 / CCUG 56034 / CIP 105152 / NBRC 16084 / F199)</name>
    <dbReference type="NCBI Taxonomy" id="279238"/>
    <lineage>
        <taxon>Bacteria</taxon>
        <taxon>Pseudomonadati</taxon>
        <taxon>Pseudomonadota</taxon>
        <taxon>Alphaproteobacteria</taxon>
        <taxon>Sphingomonadales</taxon>
        <taxon>Sphingomonadaceae</taxon>
        <taxon>Novosphingobium</taxon>
    </lineage>
</organism>
<proteinExistence type="predicted"/>
<dbReference type="KEGG" id="nar:Saro_2226"/>
<dbReference type="AlphaFoldDB" id="Q2G659"/>
<dbReference type="EMBL" id="CP000248">
    <property type="protein sequence ID" value="ABD26664.1"/>
    <property type="molecule type" value="Genomic_DNA"/>
</dbReference>
<name>Q2G659_NOVAD</name>
<evidence type="ECO:0000313" key="1">
    <source>
        <dbReference type="EMBL" id="ABD26664.1"/>
    </source>
</evidence>
<keyword evidence="2" id="KW-1185">Reference proteome</keyword>
<evidence type="ECO:0000313" key="2">
    <source>
        <dbReference type="Proteomes" id="UP000009134"/>
    </source>
</evidence>
<sequence>MTTPESIASARALRDEALAVFRADVELARTEASPARFKERAVDEAVEMIDTARDMASENKAVIGATVAALAAWFLRGPIADLAERGFDYLRRGD</sequence>
<dbReference type="RefSeq" id="WP_011445870.1">
    <property type="nucleotide sequence ID" value="NC_007794.1"/>
</dbReference>
<gene>
    <name evidence="1" type="ordered locus">Saro_2226</name>
</gene>
<dbReference type="STRING" id="279238.Saro_2226"/>
<protein>
    <submittedName>
        <fullName evidence="1">Uncharacterized protein</fullName>
    </submittedName>
</protein>
<reference evidence="2" key="1">
    <citation type="submission" date="2006-01" db="EMBL/GenBank/DDBJ databases">
        <title>Complete sequence of Novosphingobium aromaticivorans DSM 12444.</title>
        <authorList>
            <consortium name="US DOE Joint Genome Institute"/>
            <person name="Copeland A."/>
            <person name="Lucas S."/>
            <person name="Lapidus A."/>
            <person name="Barry K."/>
            <person name="Detter J.C."/>
            <person name="Glavina T."/>
            <person name="Hammon N."/>
            <person name="Israni S."/>
            <person name="Pitluck S."/>
            <person name="Chain P."/>
            <person name="Malfatti S."/>
            <person name="Shin M."/>
            <person name="Vergez L."/>
            <person name="Schmutz J."/>
            <person name="Larimer F."/>
            <person name="Land M."/>
            <person name="Kyrpides N."/>
            <person name="Ivanova N."/>
            <person name="Fredrickson J."/>
            <person name="Balkwill D."/>
            <person name="Romine M.F."/>
            <person name="Richardson P."/>
        </authorList>
    </citation>
    <scope>NUCLEOTIDE SEQUENCE [LARGE SCALE GENOMIC DNA]</scope>
    <source>
        <strain evidence="2">ATCC 700278 / DSM 12444 / CCUG 56034 / CIP 105152 / NBRC 16084 / F199</strain>
    </source>
</reference>
<dbReference type="HOGENOM" id="CLU_2383263_0_0_5"/>
<dbReference type="Proteomes" id="UP000009134">
    <property type="component" value="Chromosome"/>
</dbReference>